<organism evidence="2 3">
    <name type="scientific">Pleuronectes platessa</name>
    <name type="common">European plaice</name>
    <dbReference type="NCBI Taxonomy" id="8262"/>
    <lineage>
        <taxon>Eukaryota</taxon>
        <taxon>Metazoa</taxon>
        <taxon>Chordata</taxon>
        <taxon>Craniata</taxon>
        <taxon>Vertebrata</taxon>
        <taxon>Euteleostomi</taxon>
        <taxon>Actinopterygii</taxon>
        <taxon>Neopterygii</taxon>
        <taxon>Teleostei</taxon>
        <taxon>Neoteleostei</taxon>
        <taxon>Acanthomorphata</taxon>
        <taxon>Carangaria</taxon>
        <taxon>Pleuronectiformes</taxon>
        <taxon>Pleuronectoidei</taxon>
        <taxon>Pleuronectidae</taxon>
        <taxon>Pleuronectes</taxon>
    </lineage>
</organism>
<evidence type="ECO:0000256" key="1">
    <source>
        <dbReference type="SAM" id="MobiDB-lite"/>
    </source>
</evidence>
<evidence type="ECO:0000313" key="2">
    <source>
        <dbReference type="EMBL" id="CAB1418445.1"/>
    </source>
</evidence>
<gene>
    <name evidence="2" type="ORF">PLEPLA_LOCUS6271</name>
</gene>
<reference evidence="2" key="1">
    <citation type="submission" date="2020-03" db="EMBL/GenBank/DDBJ databases">
        <authorList>
            <person name="Weist P."/>
        </authorList>
    </citation>
    <scope>NUCLEOTIDE SEQUENCE</scope>
</reference>
<feature type="compositionally biased region" description="Gly residues" evidence="1">
    <location>
        <begin position="298"/>
        <end position="307"/>
    </location>
</feature>
<keyword evidence="3" id="KW-1185">Reference proteome</keyword>
<feature type="compositionally biased region" description="Low complexity" evidence="1">
    <location>
        <begin position="91"/>
        <end position="108"/>
    </location>
</feature>
<dbReference type="EMBL" id="CADEAL010000325">
    <property type="protein sequence ID" value="CAB1418445.1"/>
    <property type="molecule type" value="Genomic_DNA"/>
</dbReference>
<feature type="compositionally biased region" description="Polar residues" evidence="1">
    <location>
        <begin position="233"/>
        <end position="242"/>
    </location>
</feature>
<name>A0A9N7TSP3_PLEPL</name>
<protein>
    <submittedName>
        <fullName evidence="2">Uncharacterized protein</fullName>
    </submittedName>
</protein>
<sequence>MTSRQRTRDTVQRCVSTTGWRTRATLLKAAQGLRSDADAPPPPLRPLSLASMSFALLLLEAESELVALEPTETQIPASSTSGPGPAPPDLLGPINRSLSPPLSRNSPSDLAPRVRLPSFLPIKGSGTVSRSIPPAPGGGTMSYFILAPLSIMLCRDQDRTATACDTSDSFRGRVGRFAVTSRVPDWETVRGQPDGHNLEDKLEAGRALFDLMCKGVEALRVEKVPGSPAFHTSAANEVSESQGEVREPDPPAREAELPKYRKSHISHSGLNRHWSRTWASTNQGDVWSSPPPAWTNGRSGGGDGLEAGTGKQSGKHWDQQRALWGFAQQPWHGSHFLSATTGGLFAPTMLSLGGVQTEPGGDELAQVEVHVGSLAVLLVPEATENSVSS</sequence>
<feature type="compositionally biased region" description="Basic and acidic residues" evidence="1">
    <location>
        <begin position="243"/>
        <end position="259"/>
    </location>
</feature>
<proteinExistence type="predicted"/>
<feature type="region of interest" description="Disordered" evidence="1">
    <location>
        <begin position="228"/>
        <end position="262"/>
    </location>
</feature>
<feature type="region of interest" description="Disordered" evidence="1">
    <location>
        <begin position="72"/>
        <end position="110"/>
    </location>
</feature>
<comment type="caution">
    <text evidence="2">The sequence shown here is derived from an EMBL/GenBank/DDBJ whole genome shotgun (WGS) entry which is preliminary data.</text>
</comment>
<dbReference type="AlphaFoldDB" id="A0A9N7TSP3"/>
<dbReference type="Proteomes" id="UP001153269">
    <property type="component" value="Unassembled WGS sequence"/>
</dbReference>
<evidence type="ECO:0000313" key="3">
    <source>
        <dbReference type="Proteomes" id="UP001153269"/>
    </source>
</evidence>
<accession>A0A9N7TSP3</accession>
<feature type="region of interest" description="Disordered" evidence="1">
    <location>
        <begin position="282"/>
        <end position="314"/>
    </location>
</feature>